<reference evidence="6 7" key="1">
    <citation type="submission" date="2016-07" db="EMBL/GenBank/DDBJ databases">
        <title>Characterization of isolates of Eisenbergiella tayi derived from blood cultures, using whole genome sequencing.</title>
        <authorList>
            <person name="Burdz T."/>
            <person name="Wiebe D."/>
            <person name="Huynh C."/>
            <person name="Bernard K."/>
        </authorList>
    </citation>
    <scope>NUCLEOTIDE SEQUENCE [LARGE SCALE GENOMIC DNA]</scope>
    <source>
        <strain evidence="6 7">NML 110608</strain>
    </source>
</reference>
<dbReference type="CDD" id="cd05466">
    <property type="entry name" value="PBP2_LTTR_substrate"/>
    <property type="match status" value="1"/>
</dbReference>
<dbReference type="InterPro" id="IPR000847">
    <property type="entry name" value="LysR_HTH_N"/>
</dbReference>
<dbReference type="PANTHER" id="PTHR30346">
    <property type="entry name" value="TRANSCRIPTIONAL DUAL REGULATOR HCAR-RELATED"/>
    <property type="match status" value="1"/>
</dbReference>
<gene>
    <name evidence="6" type="primary">hcaR_1</name>
    <name evidence="6" type="ORF">BEI61_01640</name>
</gene>
<dbReference type="RefSeq" id="WP_069151920.1">
    <property type="nucleotide sequence ID" value="NZ_MCGH01000002.1"/>
</dbReference>
<evidence type="ECO:0000256" key="2">
    <source>
        <dbReference type="ARBA" id="ARBA00023015"/>
    </source>
</evidence>
<dbReference type="PROSITE" id="PS50931">
    <property type="entry name" value="HTH_LYSR"/>
    <property type="match status" value="1"/>
</dbReference>
<proteinExistence type="inferred from homology"/>
<evidence type="ECO:0000256" key="1">
    <source>
        <dbReference type="ARBA" id="ARBA00009437"/>
    </source>
</evidence>
<evidence type="ECO:0000313" key="6">
    <source>
        <dbReference type="EMBL" id="ODM05751.1"/>
    </source>
</evidence>
<evidence type="ECO:0000256" key="3">
    <source>
        <dbReference type="ARBA" id="ARBA00023125"/>
    </source>
</evidence>
<evidence type="ECO:0000313" key="7">
    <source>
        <dbReference type="Proteomes" id="UP000094067"/>
    </source>
</evidence>
<dbReference type="Gene3D" id="3.40.190.10">
    <property type="entry name" value="Periplasmic binding protein-like II"/>
    <property type="match status" value="2"/>
</dbReference>
<feature type="domain" description="HTH lysR-type" evidence="5">
    <location>
        <begin position="1"/>
        <end position="58"/>
    </location>
</feature>
<dbReference type="Proteomes" id="UP000094067">
    <property type="component" value="Unassembled WGS sequence"/>
</dbReference>
<organism evidence="6 7">
    <name type="scientific">Eisenbergiella tayi</name>
    <dbReference type="NCBI Taxonomy" id="1432052"/>
    <lineage>
        <taxon>Bacteria</taxon>
        <taxon>Bacillati</taxon>
        <taxon>Bacillota</taxon>
        <taxon>Clostridia</taxon>
        <taxon>Lachnospirales</taxon>
        <taxon>Lachnospiraceae</taxon>
        <taxon>Eisenbergiella</taxon>
    </lineage>
</organism>
<dbReference type="Pfam" id="PF00126">
    <property type="entry name" value="HTH_1"/>
    <property type="match status" value="1"/>
</dbReference>
<protein>
    <submittedName>
        <fullName evidence="6">Hca operon transcriptional activator</fullName>
    </submittedName>
</protein>
<dbReference type="GO" id="GO:0003677">
    <property type="term" value="F:DNA binding"/>
    <property type="evidence" value="ECO:0007669"/>
    <property type="project" value="UniProtKB-KW"/>
</dbReference>
<dbReference type="PRINTS" id="PR00039">
    <property type="entry name" value="HTHLYSR"/>
</dbReference>
<keyword evidence="4" id="KW-0804">Transcription</keyword>
<name>A0A1E3ABH7_9FIRM</name>
<dbReference type="AlphaFoldDB" id="A0A1E3ABH7"/>
<dbReference type="GO" id="GO:0032993">
    <property type="term" value="C:protein-DNA complex"/>
    <property type="evidence" value="ECO:0007669"/>
    <property type="project" value="TreeGrafter"/>
</dbReference>
<comment type="similarity">
    <text evidence="1">Belongs to the LysR transcriptional regulatory family.</text>
</comment>
<dbReference type="PANTHER" id="PTHR30346:SF0">
    <property type="entry name" value="HCA OPERON TRANSCRIPTIONAL ACTIVATOR HCAR"/>
    <property type="match status" value="1"/>
</dbReference>
<dbReference type="SUPFAM" id="SSF53850">
    <property type="entry name" value="Periplasmic binding protein-like II"/>
    <property type="match status" value="1"/>
</dbReference>
<dbReference type="Pfam" id="PF03466">
    <property type="entry name" value="LysR_substrate"/>
    <property type="match status" value="1"/>
</dbReference>
<keyword evidence="2" id="KW-0805">Transcription regulation</keyword>
<dbReference type="EMBL" id="MCGH01000002">
    <property type="protein sequence ID" value="ODM05751.1"/>
    <property type="molecule type" value="Genomic_DNA"/>
</dbReference>
<dbReference type="InterPro" id="IPR036390">
    <property type="entry name" value="WH_DNA-bd_sf"/>
</dbReference>
<evidence type="ECO:0000256" key="4">
    <source>
        <dbReference type="ARBA" id="ARBA00023163"/>
    </source>
</evidence>
<dbReference type="InterPro" id="IPR036388">
    <property type="entry name" value="WH-like_DNA-bd_sf"/>
</dbReference>
<accession>A0A1E3ABH7</accession>
<dbReference type="GO" id="GO:0003700">
    <property type="term" value="F:DNA-binding transcription factor activity"/>
    <property type="evidence" value="ECO:0007669"/>
    <property type="project" value="InterPro"/>
</dbReference>
<comment type="caution">
    <text evidence="6">The sequence shown here is derived from an EMBL/GenBank/DDBJ whole genome shotgun (WGS) entry which is preliminary data.</text>
</comment>
<dbReference type="InterPro" id="IPR005119">
    <property type="entry name" value="LysR_subst-bd"/>
</dbReference>
<evidence type="ECO:0000259" key="5">
    <source>
        <dbReference type="PROSITE" id="PS50931"/>
    </source>
</evidence>
<keyword evidence="3" id="KW-0238">DNA-binding</keyword>
<dbReference type="SUPFAM" id="SSF46785">
    <property type="entry name" value="Winged helix' DNA-binding domain"/>
    <property type="match status" value="1"/>
</dbReference>
<dbReference type="FunFam" id="1.10.10.10:FF:000001">
    <property type="entry name" value="LysR family transcriptional regulator"/>
    <property type="match status" value="1"/>
</dbReference>
<dbReference type="PATRIC" id="fig|1432052.4.peg.1834"/>
<sequence>MNTIQLECFLAVSENLNFARAAEQLHITQPAVTHQIHSLETELNTRLFVRTTRSVELTPAGFAFISDASDILGRTRAAKARFSGGTPGQISEFFIGCLGLPEQNLLPPVLRNLKKDFPQLHPIIRQAPLPLMQNQLLEETIHVLFGFAEETERIGEPFPVFSKKTGIFAILAKTPVSCILSPEHPLASRESLSFHDLKELSILACDPRHTPAVISSAIAPLIGQRSLENIYFCDNLSSIFILAKAGLGFSLVPDIPGQRDPGLSYIPMENIPPLQFGLYYKNLSTHPALKRFIELMQEEFIKI</sequence>
<dbReference type="Gene3D" id="1.10.10.10">
    <property type="entry name" value="Winged helix-like DNA-binding domain superfamily/Winged helix DNA-binding domain"/>
    <property type="match status" value="1"/>
</dbReference>